<sequence length="96" mass="11071">MTKHVGYVAAVTEYESGWGQRPDGYIVCLDKNKGLEFATRENGKVWSMDDGSEFSVAGDFKLCILTEVGYDELIEREDHQRLWIQNSEYNKFVKEV</sequence>
<dbReference type="Proteomes" id="UP000323400">
    <property type="component" value="Segment"/>
</dbReference>
<keyword evidence="2" id="KW-1185">Reference proteome</keyword>
<reference evidence="1 2" key="1">
    <citation type="submission" date="2019-04" db="EMBL/GenBank/DDBJ databases">
        <title>Nine Novel Phages from a Plateau Lake in Southwest China Provide Insights into Aeromonas Phage Diversity.</title>
        <authorList>
            <person name="Xiao W."/>
            <person name="Bai M."/>
            <person name="Wang Y."/>
            <person name="Cui X."/>
        </authorList>
    </citation>
    <scope>NUCLEOTIDE SEQUENCE [LARGE SCALE GENOMIC DNA]</scope>
</reference>
<protein>
    <submittedName>
        <fullName evidence="1">Uncharacterized protein</fullName>
    </submittedName>
</protein>
<evidence type="ECO:0000313" key="1">
    <source>
        <dbReference type="EMBL" id="QEG08316.1"/>
    </source>
</evidence>
<dbReference type="EMBL" id="MK813938">
    <property type="protein sequence ID" value="QEG08316.1"/>
    <property type="molecule type" value="Genomic_DNA"/>
</dbReference>
<organism evidence="1 2">
    <name type="scientific">Aeromonas phage 2L372X</name>
    <dbReference type="NCBI Taxonomy" id="2588515"/>
    <lineage>
        <taxon>Viruses</taxon>
        <taxon>Duplodnaviria</taxon>
        <taxon>Heunggongvirae</taxon>
        <taxon>Uroviricota</taxon>
        <taxon>Caudoviricetes</taxon>
        <taxon>Plateaulakevirus</taxon>
        <taxon>Plateaulakevirus pv2L372X</taxon>
    </lineage>
</organism>
<dbReference type="RefSeq" id="YP_009846401.1">
    <property type="nucleotide sequence ID" value="NC_048770.1"/>
</dbReference>
<gene>
    <name evidence="1" type="primary">2L372X_063</name>
</gene>
<proteinExistence type="predicted"/>
<dbReference type="GeneID" id="55616769"/>
<evidence type="ECO:0000313" key="2">
    <source>
        <dbReference type="Proteomes" id="UP000323400"/>
    </source>
</evidence>
<dbReference type="KEGG" id="vg:55616769"/>
<accession>A0A5B9N6T4</accession>
<name>A0A5B9N6T4_9CAUD</name>